<dbReference type="InterPro" id="IPR038476">
    <property type="entry name" value="UvrC_RNase_H_dom_sf"/>
</dbReference>
<feature type="domain" description="GIY-YIG" evidence="8">
    <location>
        <begin position="52"/>
        <end position="130"/>
    </location>
</feature>
<keyword evidence="1" id="KW-0963">Cytoplasm</keyword>
<dbReference type="Gene3D" id="3.30.420.340">
    <property type="entry name" value="UvrC, RNAse H endonuclease domain"/>
    <property type="match status" value="1"/>
</dbReference>
<evidence type="ECO:0000256" key="1">
    <source>
        <dbReference type="ARBA" id="ARBA00022490"/>
    </source>
</evidence>
<proteinExistence type="predicted"/>
<dbReference type="InterPro" id="IPR001943">
    <property type="entry name" value="UVR_dom"/>
</dbReference>
<dbReference type="PANTHER" id="PTHR30562:SF1">
    <property type="entry name" value="UVRABC SYSTEM PROTEIN C"/>
    <property type="match status" value="1"/>
</dbReference>
<dbReference type="CDD" id="cd10434">
    <property type="entry name" value="GIY-YIG_UvrC_Cho"/>
    <property type="match status" value="1"/>
</dbReference>
<dbReference type="SUPFAM" id="SSF46600">
    <property type="entry name" value="C-terminal UvrC-binding domain of UvrB"/>
    <property type="match status" value="1"/>
</dbReference>
<evidence type="ECO:0000259" key="8">
    <source>
        <dbReference type="PROSITE" id="PS50164"/>
    </source>
</evidence>
<feature type="domain" description="UvrC family homology region profile" evidence="9">
    <location>
        <begin position="317"/>
        <end position="423"/>
    </location>
</feature>
<gene>
    <name evidence="10" type="ORF">A2934_05780</name>
</gene>
<evidence type="ECO:0000259" key="9">
    <source>
        <dbReference type="PROSITE" id="PS50165"/>
    </source>
</evidence>
<feature type="coiled-coil region" evidence="6">
    <location>
        <begin position="97"/>
        <end position="124"/>
    </location>
</feature>
<dbReference type="InterPro" id="IPR001162">
    <property type="entry name" value="UvrC_RNase_H_dom"/>
</dbReference>
<evidence type="ECO:0000256" key="4">
    <source>
        <dbReference type="ARBA" id="ARBA00022881"/>
    </source>
</evidence>
<dbReference type="InterPro" id="IPR036876">
    <property type="entry name" value="UVR_dom_sf"/>
</dbReference>
<dbReference type="GO" id="GO:0009381">
    <property type="term" value="F:excinuclease ABC activity"/>
    <property type="evidence" value="ECO:0007669"/>
    <property type="project" value="InterPro"/>
</dbReference>
<evidence type="ECO:0000256" key="6">
    <source>
        <dbReference type="SAM" id="Coils"/>
    </source>
</evidence>
<evidence type="ECO:0000259" key="7">
    <source>
        <dbReference type="PROSITE" id="PS50151"/>
    </source>
</evidence>
<evidence type="ECO:0000256" key="5">
    <source>
        <dbReference type="ARBA" id="ARBA00023204"/>
    </source>
</evidence>
<dbReference type="Pfam" id="PF02151">
    <property type="entry name" value="UVR"/>
    <property type="match status" value="1"/>
</dbReference>
<dbReference type="InterPro" id="IPR035901">
    <property type="entry name" value="GIY-YIG_endonuc_sf"/>
</dbReference>
<reference evidence="10 11" key="1">
    <citation type="journal article" date="2016" name="Nat. Commun.">
        <title>Thousands of microbial genomes shed light on interconnected biogeochemical processes in an aquifer system.</title>
        <authorList>
            <person name="Anantharaman K."/>
            <person name="Brown C.T."/>
            <person name="Hug L.A."/>
            <person name="Sharon I."/>
            <person name="Castelle C.J."/>
            <person name="Probst A.J."/>
            <person name="Thomas B.C."/>
            <person name="Singh A."/>
            <person name="Wilkins M.J."/>
            <person name="Karaoz U."/>
            <person name="Brodie E.L."/>
            <person name="Williams K.H."/>
            <person name="Hubbard S.S."/>
            <person name="Banfield J.F."/>
        </authorList>
    </citation>
    <scope>NUCLEOTIDE SEQUENCE [LARGE SCALE GENOMIC DNA]</scope>
</reference>
<evidence type="ECO:0000256" key="3">
    <source>
        <dbReference type="ARBA" id="ARBA00022769"/>
    </source>
</evidence>
<dbReference type="Pfam" id="PF08459">
    <property type="entry name" value="UvrC_RNaseH_dom"/>
    <property type="match status" value="1"/>
</dbReference>
<dbReference type="InterPro" id="IPR050066">
    <property type="entry name" value="UvrABC_protein_C"/>
</dbReference>
<dbReference type="GO" id="GO:0006289">
    <property type="term" value="P:nucleotide-excision repair"/>
    <property type="evidence" value="ECO:0007669"/>
    <property type="project" value="InterPro"/>
</dbReference>
<dbReference type="InterPro" id="IPR000305">
    <property type="entry name" value="GIY-YIG_endonuc"/>
</dbReference>
<dbReference type="Pfam" id="PF01541">
    <property type="entry name" value="GIY-YIG"/>
    <property type="match status" value="1"/>
</dbReference>
<accession>A0A1G2LA48</accession>
<keyword evidence="4" id="KW-0267">Excision nuclease</keyword>
<dbReference type="InterPro" id="IPR047296">
    <property type="entry name" value="GIY-YIG_UvrC_Cho"/>
</dbReference>
<dbReference type="AlphaFoldDB" id="A0A1G2LA48"/>
<dbReference type="Gene3D" id="4.10.860.10">
    <property type="entry name" value="UVR domain"/>
    <property type="match status" value="1"/>
</dbReference>
<dbReference type="Proteomes" id="UP000177982">
    <property type="component" value="Unassembled WGS sequence"/>
</dbReference>
<feature type="domain" description="UVR" evidence="7">
    <location>
        <begin position="262"/>
        <end position="297"/>
    </location>
</feature>
<evidence type="ECO:0000313" key="10">
    <source>
        <dbReference type="EMBL" id="OHA07659.1"/>
    </source>
</evidence>
<keyword evidence="6" id="KW-0175">Coiled coil</keyword>
<keyword evidence="5" id="KW-0234">DNA repair</keyword>
<comment type="caution">
    <text evidence="10">The sequence shown here is derived from an EMBL/GenBank/DDBJ whole genome shotgun (WGS) entry which is preliminary data.</text>
</comment>
<dbReference type="SMART" id="SM00465">
    <property type="entry name" value="GIYc"/>
    <property type="match status" value="1"/>
</dbReference>
<dbReference type="GO" id="GO:0009380">
    <property type="term" value="C:excinuclease repair complex"/>
    <property type="evidence" value="ECO:0007669"/>
    <property type="project" value="TreeGrafter"/>
</dbReference>
<dbReference type="SUPFAM" id="SSF82771">
    <property type="entry name" value="GIY-YIG endonuclease"/>
    <property type="match status" value="1"/>
</dbReference>
<dbReference type="FunFam" id="3.40.1440.10:FF:000001">
    <property type="entry name" value="UvrABC system protein C"/>
    <property type="match status" value="1"/>
</dbReference>
<keyword evidence="3" id="KW-0228">DNA excision</keyword>
<protein>
    <recommendedName>
        <fullName evidence="12">Excinuclease ABC subunit C</fullName>
    </recommendedName>
</protein>
<dbReference type="PROSITE" id="PS50164">
    <property type="entry name" value="GIY_YIG"/>
    <property type="match status" value="1"/>
</dbReference>
<evidence type="ECO:0000313" key="11">
    <source>
        <dbReference type="Proteomes" id="UP000177982"/>
    </source>
</evidence>
<dbReference type="PROSITE" id="PS50165">
    <property type="entry name" value="UVRC"/>
    <property type="match status" value="1"/>
</dbReference>
<evidence type="ECO:0008006" key="12">
    <source>
        <dbReference type="Google" id="ProtNLM"/>
    </source>
</evidence>
<organism evidence="10 11">
    <name type="scientific">Candidatus Sungbacteria bacterium RIFCSPLOWO2_01_FULL_47_10</name>
    <dbReference type="NCBI Taxonomy" id="1802276"/>
    <lineage>
        <taxon>Bacteria</taxon>
        <taxon>Candidatus Sungiibacteriota</taxon>
    </lineage>
</organism>
<sequence>MIRKDLCTNLCLIRDKVSSYAKNFPNTSALLRPVEICYEICIMVKKPKHIPTSAGVYIFKKTDGTPLYVGKAGNLKNRLVFYFSRSPKSPRLQKLLVEAKKLEIVEAESEIAALIREAELIKKHLPKYNVLMRDDKNYFYAGITDEKFPRIFLTHQPYAERGLSNVESRKKPSSAFHHPPSRYIGPFTDGGALKITLRLLRRIFPYCTCKETHKRPCLNTEIGRCVGYCCYDNYGKTQRRKQQKEYLKNIHNIETVLNGKTNALLRRLKKEMRGAAKKQEYENAAVLRDQVEGLESIFAHRFVLCQPLKTHVLPADEHTERELQNLLATKREIRRIEGYDISNISGTDAVGSMVVFTRNTHGGYRPDKNQYRKFRIKTVHKISDVDMIHEVVLRRLAHLEWQCPDLIIVDGGKQQFNAVLNAIRQFSISNFQFSNKQFKIQNSKFKIPIIMALAKREEELYIKNRRLPIQLKKQLQEILHLFQRIRDESHRFAKRYHHKRREMFFKKQKGV</sequence>
<name>A0A1G2LA48_9BACT</name>
<dbReference type="Gene3D" id="3.40.1440.10">
    <property type="entry name" value="GIY-YIG endonuclease"/>
    <property type="match status" value="1"/>
</dbReference>
<dbReference type="PANTHER" id="PTHR30562">
    <property type="entry name" value="UVRC/OXIDOREDUCTASE"/>
    <property type="match status" value="1"/>
</dbReference>
<dbReference type="EMBL" id="MHQO01000005">
    <property type="protein sequence ID" value="OHA07659.1"/>
    <property type="molecule type" value="Genomic_DNA"/>
</dbReference>
<evidence type="ECO:0000256" key="2">
    <source>
        <dbReference type="ARBA" id="ARBA00022763"/>
    </source>
</evidence>
<keyword evidence="2" id="KW-0227">DNA damage</keyword>
<dbReference type="PROSITE" id="PS50151">
    <property type="entry name" value="UVR"/>
    <property type="match status" value="1"/>
</dbReference>